<dbReference type="RefSeq" id="WP_160800522.1">
    <property type="nucleotide sequence ID" value="NZ_WUUL01000003.1"/>
</dbReference>
<dbReference type="EMBL" id="WUUL01000003">
    <property type="protein sequence ID" value="MXQ53157.1"/>
    <property type="molecule type" value="Genomic_DNA"/>
</dbReference>
<keyword evidence="3" id="KW-1185">Reference proteome</keyword>
<proteinExistence type="predicted"/>
<comment type="caution">
    <text evidence="2">The sequence shown here is derived from an EMBL/GenBank/DDBJ whole genome shotgun (WGS) entry which is preliminary data.</text>
</comment>
<evidence type="ECO:0000256" key="1">
    <source>
        <dbReference type="SAM" id="MobiDB-lite"/>
    </source>
</evidence>
<gene>
    <name evidence="2" type="ORF">GSM42_05300</name>
</gene>
<dbReference type="AlphaFoldDB" id="A0A6I4VNQ0"/>
<feature type="region of interest" description="Disordered" evidence="1">
    <location>
        <begin position="68"/>
        <end position="87"/>
    </location>
</feature>
<evidence type="ECO:0000313" key="3">
    <source>
        <dbReference type="Proteomes" id="UP000430692"/>
    </source>
</evidence>
<name>A0A6I4VNQ0_9BACL</name>
<evidence type="ECO:0000313" key="2">
    <source>
        <dbReference type="EMBL" id="MXQ53157.1"/>
    </source>
</evidence>
<protein>
    <submittedName>
        <fullName evidence="2">Uncharacterized protein</fullName>
    </submittedName>
</protein>
<accession>A0A6I4VNQ0</accession>
<organism evidence="2 3">
    <name type="scientific">Shimazuella alba</name>
    <dbReference type="NCBI Taxonomy" id="2690964"/>
    <lineage>
        <taxon>Bacteria</taxon>
        <taxon>Bacillati</taxon>
        <taxon>Bacillota</taxon>
        <taxon>Bacilli</taxon>
        <taxon>Bacillales</taxon>
        <taxon>Thermoactinomycetaceae</taxon>
        <taxon>Shimazuella</taxon>
    </lineage>
</organism>
<reference evidence="2 3" key="1">
    <citation type="submission" date="2019-12" db="EMBL/GenBank/DDBJ databases">
        <title>Whole-genome analyses of novel actinobacteria.</title>
        <authorList>
            <person name="Sahin N."/>
            <person name="Saygin H."/>
        </authorList>
    </citation>
    <scope>NUCLEOTIDE SEQUENCE [LARGE SCALE GENOMIC DNA]</scope>
    <source>
        <strain evidence="2 3">KC615</strain>
    </source>
</reference>
<dbReference type="Proteomes" id="UP000430692">
    <property type="component" value="Unassembled WGS sequence"/>
</dbReference>
<sequence length="87" mass="9056">MKTNKIALLIIVGFVSVFSILVAEGLMFEADAKSVTEIQTLKDQDSNDTGSNSWDMSVPNFNPYDNKGLGGGGSRVSFGGGGLLGGI</sequence>